<evidence type="ECO:0000313" key="4">
    <source>
        <dbReference type="Proteomes" id="UP000646579"/>
    </source>
</evidence>
<dbReference type="InterPro" id="IPR056778">
    <property type="entry name" value="UPF0261_C"/>
</dbReference>
<dbReference type="PANTHER" id="PTHR31862:SF1">
    <property type="entry name" value="UPF0261 DOMAIN PROTEIN (AFU_ORTHOLOGUE AFUA_1G10120)"/>
    <property type="match status" value="1"/>
</dbReference>
<dbReference type="InterPro" id="IPR051353">
    <property type="entry name" value="Tobamovirus_resist_UPF0261"/>
</dbReference>
<evidence type="ECO:0000313" key="3">
    <source>
        <dbReference type="EMBL" id="GHA25209.1"/>
    </source>
</evidence>
<evidence type="ECO:0000259" key="2">
    <source>
        <dbReference type="Pfam" id="PF23189"/>
    </source>
</evidence>
<dbReference type="NCBIfam" id="NF002674">
    <property type="entry name" value="PRK02399.1-2"/>
    <property type="match status" value="1"/>
</dbReference>
<dbReference type="PANTHER" id="PTHR31862">
    <property type="entry name" value="UPF0261 DOMAIN PROTEIN (AFU_ORTHOLOGUE AFUA_1G10120)"/>
    <property type="match status" value="1"/>
</dbReference>
<dbReference type="Pfam" id="PF23189">
    <property type="entry name" value="UPF0261_C"/>
    <property type="match status" value="1"/>
</dbReference>
<dbReference type="RefSeq" id="WP_189425640.1">
    <property type="nucleotide sequence ID" value="NZ_BMZE01000002.1"/>
</dbReference>
<dbReference type="InterPro" id="IPR044122">
    <property type="entry name" value="UPF0261_N"/>
</dbReference>
<dbReference type="EMBL" id="BMZE01000002">
    <property type="protein sequence ID" value="GHA25209.1"/>
    <property type="molecule type" value="Genomic_DNA"/>
</dbReference>
<dbReference type="Proteomes" id="UP000646579">
    <property type="component" value="Unassembled WGS sequence"/>
</dbReference>
<evidence type="ECO:0000259" key="1">
    <source>
        <dbReference type="Pfam" id="PF06792"/>
    </source>
</evidence>
<gene>
    <name evidence="3" type="ORF">GCM10007989_21110</name>
</gene>
<dbReference type="InterPro" id="IPR008322">
    <property type="entry name" value="UPF0261"/>
</dbReference>
<dbReference type="Gene3D" id="3.40.50.12030">
    <property type="entry name" value="Uncharacterised protein family UPF0261, NC domain"/>
    <property type="match status" value="1"/>
</dbReference>
<protein>
    <submittedName>
        <fullName evidence="3">Uncharacterized protein</fullName>
    </submittedName>
</protein>
<organism evidence="3 4">
    <name type="scientific">Devosia pacifica</name>
    <dbReference type="NCBI Taxonomy" id="1335967"/>
    <lineage>
        <taxon>Bacteria</taxon>
        <taxon>Pseudomonadati</taxon>
        <taxon>Pseudomonadota</taxon>
        <taxon>Alphaproteobacteria</taxon>
        <taxon>Hyphomicrobiales</taxon>
        <taxon>Devosiaceae</taxon>
        <taxon>Devosia</taxon>
    </lineage>
</organism>
<dbReference type="PIRSF" id="PIRSF033271">
    <property type="entry name" value="UCP033271"/>
    <property type="match status" value="1"/>
</dbReference>
<dbReference type="Gene3D" id="3.40.50.12020">
    <property type="entry name" value="Uncharacterised protein family UPF0261, NN domain"/>
    <property type="match status" value="1"/>
</dbReference>
<comment type="caution">
    <text evidence="3">The sequence shown here is derived from an EMBL/GenBank/DDBJ whole genome shotgun (WGS) entry which is preliminary data.</text>
</comment>
<accession>A0A918S5J2</accession>
<dbReference type="Pfam" id="PF06792">
    <property type="entry name" value="UPF0261"/>
    <property type="match status" value="1"/>
</dbReference>
<dbReference type="CDD" id="cd15488">
    <property type="entry name" value="Tm-1-like"/>
    <property type="match status" value="1"/>
</dbReference>
<reference evidence="3" key="2">
    <citation type="submission" date="2020-09" db="EMBL/GenBank/DDBJ databases">
        <authorList>
            <person name="Sun Q."/>
            <person name="Kim S."/>
        </authorList>
    </citation>
    <scope>NUCLEOTIDE SEQUENCE</scope>
    <source>
        <strain evidence="3">KCTC 32437</strain>
    </source>
</reference>
<feature type="domain" description="UPF0261" evidence="1">
    <location>
        <begin position="5"/>
        <end position="178"/>
    </location>
</feature>
<proteinExistence type="predicted"/>
<dbReference type="AlphaFoldDB" id="A0A918S5J2"/>
<name>A0A918S5J2_9HYPH</name>
<keyword evidence="4" id="KW-1185">Reference proteome</keyword>
<reference evidence="3" key="1">
    <citation type="journal article" date="2014" name="Int. J. Syst. Evol. Microbiol.">
        <title>Complete genome sequence of Corynebacterium casei LMG S-19264T (=DSM 44701T), isolated from a smear-ripened cheese.</title>
        <authorList>
            <consortium name="US DOE Joint Genome Institute (JGI-PGF)"/>
            <person name="Walter F."/>
            <person name="Albersmeier A."/>
            <person name="Kalinowski J."/>
            <person name="Ruckert C."/>
        </authorList>
    </citation>
    <scope>NUCLEOTIDE SEQUENCE</scope>
    <source>
        <strain evidence="3">KCTC 32437</strain>
    </source>
</reference>
<sequence>MADRPTIAILVSLDTKAAEAAFLRDEIVSAGAEALLVDFGTGAAAITPDVSAEQIAELGGTPLAQLRDRQDRNAAIETMMVGVAAWAASARTSGQISGIISIGGSGGTAVGTAAMRALPFGAPKVMVSTVAASDVRDYVGSRDITMVNAVVDFAGVNPISEPVLRNAAAAAAAMAIASQRSIEAKGRLVAVSQFGVTTRAVEQIQPLLAGAGLTLVPFHATGIGGRTMEALIAEGLFIAVLDLTTTEWADEIAGGNLSAGPTRLEAAARAGLPQVVVPGALDMANFFMVPVPEALRHRTLFHHNANVTLMRTTQDENAEIGRRIAEKLNAATGPVTVLFPLRGLSALDAEGQPFHDLEADRALLEALRQTLAPKVTFETLDMHINDPEFAAACVAALVRNIDIKEAANAEDHAHG</sequence>
<feature type="domain" description="UPF0261" evidence="2">
    <location>
        <begin position="188"/>
        <end position="399"/>
    </location>
</feature>